<dbReference type="AlphaFoldDB" id="A0A8S1P5H3"/>
<gene>
    <name evidence="6" type="ORF">PSON_ATCC_30995.1.T0690230</name>
</gene>
<evidence type="ECO:0000313" key="7">
    <source>
        <dbReference type="Proteomes" id="UP000692954"/>
    </source>
</evidence>
<dbReference type="GO" id="GO:0008270">
    <property type="term" value="F:zinc ion binding"/>
    <property type="evidence" value="ECO:0007669"/>
    <property type="project" value="UniProtKB-KW"/>
</dbReference>
<accession>A0A8S1P5H3</accession>
<evidence type="ECO:0000256" key="3">
    <source>
        <dbReference type="ARBA" id="ARBA00022833"/>
    </source>
</evidence>
<keyword evidence="3" id="KW-0862">Zinc</keyword>
<dbReference type="PROSITE" id="PS00518">
    <property type="entry name" value="ZF_RING_1"/>
    <property type="match status" value="1"/>
</dbReference>
<evidence type="ECO:0000256" key="4">
    <source>
        <dbReference type="PROSITE-ProRule" id="PRU00175"/>
    </source>
</evidence>
<comment type="caution">
    <text evidence="6">The sequence shown here is derived from an EMBL/GenBank/DDBJ whole genome shotgun (WGS) entry which is preliminary data.</text>
</comment>
<organism evidence="6 7">
    <name type="scientific">Paramecium sonneborni</name>
    <dbReference type="NCBI Taxonomy" id="65129"/>
    <lineage>
        <taxon>Eukaryota</taxon>
        <taxon>Sar</taxon>
        <taxon>Alveolata</taxon>
        <taxon>Ciliophora</taxon>
        <taxon>Intramacronucleata</taxon>
        <taxon>Oligohymenophorea</taxon>
        <taxon>Peniculida</taxon>
        <taxon>Parameciidae</taxon>
        <taxon>Paramecium</taxon>
    </lineage>
</organism>
<evidence type="ECO:0000256" key="2">
    <source>
        <dbReference type="ARBA" id="ARBA00022771"/>
    </source>
</evidence>
<dbReference type="InterPro" id="IPR001841">
    <property type="entry name" value="Znf_RING"/>
</dbReference>
<keyword evidence="2 4" id="KW-0863">Zinc-finger</keyword>
<dbReference type="Pfam" id="PF00097">
    <property type="entry name" value="zf-C3HC4"/>
    <property type="match status" value="1"/>
</dbReference>
<proteinExistence type="predicted"/>
<protein>
    <recommendedName>
        <fullName evidence="5">RING-type domain-containing protein</fullName>
    </recommendedName>
</protein>
<dbReference type="Proteomes" id="UP000692954">
    <property type="component" value="Unassembled WGS sequence"/>
</dbReference>
<dbReference type="PROSITE" id="PS50089">
    <property type="entry name" value="ZF_RING_2"/>
    <property type="match status" value="1"/>
</dbReference>
<keyword evidence="1" id="KW-0479">Metal-binding</keyword>
<evidence type="ECO:0000313" key="6">
    <source>
        <dbReference type="EMBL" id="CAD8098104.1"/>
    </source>
</evidence>
<dbReference type="EMBL" id="CAJJDN010000069">
    <property type="protein sequence ID" value="CAD8098104.1"/>
    <property type="molecule type" value="Genomic_DNA"/>
</dbReference>
<evidence type="ECO:0000259" key="5">
    <source>
        <dbReference type="PROSITE" id="PS50089"/>
    </source>
</evidence>
<feature type="domain" description="RING-type" evidence="5">
    <location>
        <begin position="11"/>
        <end position="58"/>
    </location>
</feature>
<keyword evidence="7" id="KW-1185">Reference proteome</keyword>
<reference evidence="6" key="1">
    <citation type="submission" date="2021-01" db="EMBL/GenBank/DDBJ databases">
        <authorList>
            <consortium name="Genoscope - CEA"/>
            <person name="William W."/>
        </authorList>
    </citation>
    <scope>NUCLEOTIDE SEQUENCE</scope>
</reference>
<dbReference type="SMART" id="SM00184">
    <property type="entry name" value="RING"/>
    <property type="match status" value="1"/>
</dbReference>
<dbReference type="InterPro" id="IPR018957">
    <property type="entry name" value="Znf_C3HC4_RING-type"/>
</dbReference>
<dbReference type="OrthoDB" id="5351233at2759"/>
<dbReference type="InterPro" id="IPR017907">
    <property type="entry name" value="Znf_RING_CS"/>
</dbReference>
<name>A0A8S1P5H3_9CILI</name>
<sequence>MQTFCDQNEICQICLEIQKQPSQIISCQHQFCMQCLKEYFQQKIDDKNIDEFTCPLCSSNVDEKFIFEIIDKPHQERYQEYQNEKFQYQNERREMIKFYIKNKKTLSLCRCPWCEQIFYKADSGCNYIRCHSVECQGKKTFCSQCDVGLTDFDHDKHYENNNPFKGKCRILRDGVWVDKSTVFNQIL</sequence>
<evidence type="ECO:0000256" key="1">
    <source>
        <dbReference type="ARBA" id="ARBA00022723"/>
    </source>
</evidence>